<dbReference type="GO" id="GO:0009236">
    <property type="term" value="P:cobalamin biosynthetic process"/>
    <property type="evidence" value="ECO:0007669"/>
    <property type="project" value="UniProtKB-UniRule"/>
</dbReference>
<feature type="active site" description="Nucleophile" evidence="7">
    <location>
        <position position="370"/>
    </location>
</feature>
<evidence type="ECO:0000256" key="5">
    <source>
        <dbReference type="ARBA" id="ARBA00022842"/>
    </source>
</evidence>
<dbReference type="SUPFAM" id="SSF52540">
    <property type="entry name" value="P-loop containing nucleoside triphosphate hydrolases"/>
    <property type="match status" value="1"/>
</dbReference>
<dbReference type="Pfam" id="PF07685">
    <property type="entry name" value="GATase_3"/>
    <property type="match status" value="1"/>
</dbReference>
<evidence type="ECO:0000256" key="7">
    <source>
        <dbReference type="HAMAP-Rule" id="MF_00027"/>
    </source>
</evidence>
<dbReference type="EC" id="6.3.5.11" evidence="7"/>
<dbReference type="InterPro" id="IPR004484">
    <property type="entry name" value="CbiA/CobB_synth"/>
</dbReference>
<evidence type="ECO:0000256" key="4">
    <source>
        <dbReference type="ARBA" id="ARBA00022840"/>
    </source>
</evidence>
<sequence>MNRILFAGLSSGSGKTAVTCACLRALQKKGISAASFKCGPDYIDPMFHQRVLGIPGENLDLFFADAKTLQRQIACYEQRCKIAVLEGVMGYYDGLGGVSDRDSTWDVACATNTPVILVVRPKGASLTIAAQVQGMLSFRKRNQLAGILLNGCSERMARLLAPMLEEQTGLPVVGFLPYVEDASFESRHLGLVTAQEVGALSEKVDRLADAFLQHVDLEQVLRIAATADSVGENTEQKDNTVTAKGAEKAGAPTDRAAASWAADVAEPARQNRSTAVQFSIPAARRLRIGIAQDTAFCFYYEENKRALRQQGLELVEFSPMKDKKLPEGICGLYLGGGYPELHAGKLSENSRMRHAIFEAVRHGMPTIAECGGFLYLQKELEDAEGQVWEMTGVLDGSGFRTNRLQRFGYAVMTAKENSMLFEKGESIPVHEFHYWDCTQNGTAFEMKKPVGNKTWEGSVAGSSLYAGFPHLYFLAEPRLAERFAKAAAKWQEKQREKAL</sequence>
<accession>A0AAE3ATJ2</accession>
<dbReference type="InterPro" id="IPR002586">
    <property type="entry name" value="CobQ/CobB/MinD/ParA_Nub-bd_dom"/>
</dbReference>
<dbReference type="GO" id="GO:0005524">
    <property type="term" value="F:ATP binding"/>
    <property type="evidence" value="ECO:0007669"/>
    <property type="project" value="UniProtKB-UniRule"/>
</dbReference>
<feature type="domain" description="CobQ/CobB/MinD/ParA nucleotide binding" evidence="9">
    <location>
        <begin position="4"/>
        <end position="183"/>
    </location>
</feature>
<dbReference type="Proteomes" id="UP001199355">
    <property type="component" value="Unassembled WGS sequence"/>
</dbReference>
<dbReference type="AlphaFoldDB" id="A0AAE3ATJ2"/>
<dbReference type="PROSITE" id="PS51274">
    <property type="entry name" value="GATASE_COBBQ"/>
    <property type="match status" value="1"/>
</dbReference>
<evidence type="ECO:0000313" key="12">
    <source>
        <dbReference type="Proteomes" id="UP001199355"/>
    </source>
</evidence>
<organism evidence="11 12">
    <name type="scientific">Gallintestinimicrobium propionicum</name>
    <dbReference type="NCBI Taxonomy" id="2981770"/>
    <lineage>
        <taxon>Bacteria</taxon>
        <taxon>Bacillati</taxon>
        <taxon>Bacillota</taxon>
        <taxon>Clostridia</taxon>
        <taxon>Lachnospirales</taxon>
        <taxon>Lachnospiraceae</taxon>
        <taxon>Gallintestinimicrobium</taxon>
    </lineage>
</organism>
<comment type="catalytic activity">
    <reaction evidence="7">
        <text>cob(II)yrinate + 2 L-glutamine + 2 ATP + 2 H2O = cob(II)yrinate a,c diamide + 2 L-glutamate + 2 ADP + 2 phosphate + 2 H(+)</text>
        <dbReference type="Rhea" id="RHEA:26289"/>
        <dbReference type="ChEBI" id="CHEBI:15377"/>
        <dbReference type="ChEBI" id="CHEBI:15378"/>
        <dbReference type="ChEBI" id="CHEBI:29985"/>
        <dbReference type="ChEBI" id="CHEBI:30616"/>
        <dbReference type="ChEBI" id="CHEBI:43474"/>
        <dbReference type="ChEBI" id="CHEBI:58359"/>
        <dbReference type="ChEBI" id="CHEBI:58537"/>
        <dbReference type="ChEBI" id="CHEBI:58894"/>
        <dbReference type="ChEBI" id="CHEBI:456216"/>
        <dbReference type="EC" id="6.3.5.11"/>
    </reaction>
</comment>
<evidence type="ECO:0000256" key="3">
    <source>
        <dbReference type="ARBA" id="ARBA00022741"/>
    </source>
</evidence>
<dbReference type="NCBIfam" id="NF002204">
    <property type="entry name" value="PRK01077.1"/>
    <property type="match status" value="1"/>
</dbReference>
<comment type="domain">
    <text evidence="7">Comprises of two domains. The C-terminal domain contains the binding site for glutamine and catalyzes the hydrolysis of this substrate to glutamate and ammonia. The N-terminal domain is anticipated to bind ATP and cobyrinate and catalyzes the ultimate synthesis of the diamide product. The ammonia produced via the glutaminase domain is probably translocated to the adjacent domain via a molecular tunnel, where it reacts with an activated intermediate.</text>
</comment>
<dbReference type="SUPFAM" id="SSF52317">
    <property type="entry name" value="Class I glutamine amidotransferase-like"/>
    <property type="match status" value="1"/>
</dbReference>
<keyword evidence="12" id="KW-1185">Reference proteome</keyword>
<evidence type="ECO:0000259" key="10">
    <source>
        <dbReference type="Pfam" id="PF07685"/>
    </source>
</evidence>
<evidence type="ECO:0000256" key="2">
    <source>
        <dbReference type="ARBA" id="ARBA00022598"/>
    </source>
</evidence>
<dbReference type="PANTHER" id="PTHR43873:SF1">
    <property type="entry name" value="COBYRINATE A,C-DIAMIDE SYNTHASE"/>
    <property type="match status" value="1"/>
</dbReference>
<proteinExistence type="inferred from homology"/>
<comment type="pathway">
    <text evidence="7">Cofactor biosynthesis; adenosylcobalamin biosynthesis; cob(II)yrinate a,c-diamide from sirohydrochlorin (anaerobic route): step 10/10.</text>
</comment>
<gene>
    <name evidence="7" type="primary">cbiA</name>
    <name evidence="11" type="ORF">LKD45_07225</name>
</gene>
<dbReference type="InterPro" id="IPR027417">
    <property type="entry name" value="P-loop_NTPase"/>
</dbReference>
<comment type="cofactor">
    <cofactor evidence="1 7">
        <name>Mg(2+)</name>
        <dbReference type="ChEBI" id="CHEBI:18420"/>
    </cofactor>
</comment>
<evidence type="ECO:0000313" key="11">
    <source>
        <dbReference type="EMBL" id="MCC2167489.1"/>
    </source>
</evidence>
<keyword evidence="7" id="KW-0169">Cobalamin biosynthesis</keyword>
<dbReference type="CDD" id="cd03130">
    <property type="entry name" value="GATase1_CobB"/>
    <property type="match status" value="1"/>
</dbReference>
<evidence type="ECO:0000259" key="9">
    <source>
        <dbReference type="Pfam" id="PF01656"/>
    </source>
</evidence>
<keyword evidence="4 7" id="KW-0067">ATP-binding</keyword>
<dbReference type="InterPro" id="IPR029062">
    <property type="entry name" value="Class_I_gatase-like"/>
</dbReference>
<keyword evidence="5 7" id="KW-0460">Magnesium</keyword>
<protein>
    <recommendedName>
        <fullName evidence="7">Cobyrinate a,c-diamide synthase</fullName>
        <ecNumber evidence="7">6.3.5.11</ecNumber>
    </recommendedName>
    <alternativeName>
        <fullName evidence="7">Cobyrinic acid a,c-diamide synthetase</fullName>
    </alternativeName>
</protein>
<feature type="region of interest" description="Disordered" evidence="8">
    <location>
        <begin position="231"/>
        <end position="252"/>
    </location>
</feature>
<comment type="miscellaneous">
    <text evidence="7">The a and c carboxylates of cobyrinate are activated for nucleophilic attack via formation of a phosphorylated intermediate by ATP. CbiA catalyzes first the amidation of the c-carboxylate, and then that of the a-carboxylate.</text>
</comment>
<keyword evidence="6 7" id="KW-0315">Glutamine amidotransferase</keyword>
<dbReference type="RefSeq" id="WP_308728139.1">
    <property type="nucleotide sequence ID" value="NZ_JAJEQF010000014.1"/>
</dbReference>
<evidence type="ECO:0000256" key="6">
    <source>
        <dbReference type="ARBA" id="ARBA00022962"/>
    </source>
</evidence>
<comment type="caution">
    <text evidence="11">The sequence shown here is derived from an EMBL/GenBank/DDBJ whole genome shotgun (WGS) entry which is preliminary data.</text>
</comment>
<dbReference type="EMBL" id="JAJEQF010000014">
    <property type="protein sequence ID" value="MCC2167489.1"/>
    <property type="molecule type" value="Genomic_DNA"/>
</dbReference>
<feature type="site" description="Increases nucleophilicity of active site Cys" evidence="7">
    <location>
        <position position="470"/>
    </location>
</feature>
<dbReference type="Pfam" id="PF01656">
    <property type="entry name" value="CbiA"/>
    <property type="match status" value="1"/>
</dbReference>
<dbReference type="GO" id="GO:0042242">
    <property type="term" value="F:cobyrinic acid a,c-diamide synthase activity"/>
    <property type="evidence" value="ECO:0007669"/>
    <property type="project" value="UniProtKB-UniRule"/>
</dbReference>
<reference evidence="11 12" key="1">
    <citation type="submission" date="2021-10" db="EMBL/GenBank/DDBJ databases">
        <title>Anaerobic single-cell dispensing facilitates the cultivation of human gut bacteria.</title>
        <authorList>
            <person name="Afrizal A."/>
        </authorList>
    </citation>
    <scope>NUCLEOTIDE SEQUENCE [LARGE SCALE GENOMIC DNA]</scope>
    <source>
        <strain evidence="11 12">CLA-AA-H244</strain>
    </source>
</reference>
<dbReference type="PANTHER" id="PTHR43873">
    <property type="entry name" value="COBYRINATE A,C-DIAMIDE SYNTHASE"/>
    <property type="match status" value="1"/>
</dbReference>
<name>A0AAE3ATJ2_9FIRM</name>
<keyword evidence="2 7" id="KW-0436">Ligase</keyword>
<comment type="function">
    <text evidence="7">Catalyzes the ATP-dependent amidation of the two carboxylate groups at positions a and c of cobyrinate, using either L-glutamine or ammonia as the nitrogen source.</text>
</comment>
<evidence type="ECO:0000256" key="1">
    <source>
        <dbReference type="ARBA" id="ARBA00001946"/>
    </source>
</evidence>
<dbReference type="Gene3D" id="3.40.50.880">
    <property type="match status" value="1"/>
</dbReference>
<keyword evidence="3 7" id="KW-0547">Nucleotide-binding</keyword>
<dbReference type="InterPro" id="IPR011698">
    <property type="entry name" value="GATase_3"/>
</dbReference>
<evidence type="ECO:0000256" key="8">
    <source>
        <dbReference type="SAM" id="MobiDB-lite"/>
    </source>
</evidence>
<dbReference type="HAMAP" id="MF_00027">
    <property type="entry name" value="CobB_CbiA"/>
    <property type="match status" value="1"/>
</dbReference>
<dbReference type="Gene3D" id="3.40.50.300">
    <property type="entry name" value="P-loop containing nucleotide triphosphate hydrolases"/>
    <property type="match status" value="1"/>
</dbReference>
<comment type="similarity">
    <text evidence="7">Belongs to the CobB/CbiA family.</text>
</comment>
<feature type="domain" description="CobB/CobQ-like glutamine amidotransferase" evidence="10">
    <location>
        <begin position="287"/>
        <end position="475"/>
    </location>
</feature>